<dbReference type="InterPro" id="IPR003615">
    <property type="entry name" value="HNH_nuc"/>
</dbReference>
<accession>A0A1I2B8H6</accession>
<keyword evidence="3" id="KW-0378">Hydrolase</keyword>
<feature type="compositionally biased region" description="Low complexity" evidence="1">
    <location>
        <begin position="120"/>
        <end position="149"/>
    </location>
</feature>
<feature type="compositionally biased region" description="Basic and acidic residues" evidence="1">
    <location>
        <begin position="23"/>
        <end position="49"/>
    </location>
</feature>
<dbReference type="PANTHER" id="PTHR33877">
    <property type="entry name" value="SLL1193 PROTEIN"/>
    <property type="match status" value="1"/>
</dbReference>
<dbReference type="PANTHER" id="PTHR33877:SF2">
    <property type="entry name" value="OS07G0170200 PROTEIN"/>
    <property type="match status" value="1"/>
</dbReference>
<feature type="compositionally biased region" description="Low complexity" evidence="1">
    <location>
        <begin position="98"/>
        <end position="108"/>
    </location>
</feature>
<dbReference type="Proteomes" id="UP000183410">
    <property type="component" value="Unassembled WGS sequence"/>
</dbReference>
<dbReference type="AlphaFoldDB" id="A0A1I2B8H6"/>
<feature type="region of interest" description="Disordered" evidence="1">
    <location>
        <begin position="23"/>
        <end position="202"/>
    </location>
</feature>
<feature type="compositionally biased region" description="Low complexity" evidence="1">
    <location>
        <begin position="50"/>
        <end position="82"/>
    </location>
</feature>
<evidence type="ECO:0000259" key="2">
    <source>
        <dbReference type="SMART" id="SM00507"/>
    </source>
</evidence>
<feature type="domain" description="HNH nuclease" evidence="2">
    <location>
        <begin position="245"/>
        <end position="294"/>
    </location>
</feature>
<evidence type="ECO:0000256" key="1">
    <source>
        <dbReference type="SAM" id="MobiDB-lite"/>
    </source>
</evidence>
<dbReference type="GO" id="GO:0004519">
    <property type="term" value="F:endonuclease activity"/>
    <property type="evidence" value="ECO:0007669"/>
    <property type="project" value="UniProtKB-KW"/>
</dbReference>
<dbReference type="CDD" id="cd00085">
    <property type="entry name" value="HNHc"/>
    <property type="match status" value="1"/>
</dbReference>
<proteinExistence type="predicted"/>
<dbReference type="RefSeq" id="WP_046228705.1">
    <property type="nucleotide sequence ID" value="NZ_FONN01000003.1"/>
</dbReference>
<evidence type="ECO:0000313" key="4">
    <source>
        <dbReference type="Proteomes" id="UP000183410"/>
    </source>
</evidence>
<evidence type="ECO:0000313" key="3">
    <source>
        <dbReference type="EMBL" id="SFE52512.1"/>
    </source>
</evidence>
<gene>
    <name evidence="3" type="ORF">SAMN04487969_103211</name>
</gene>
<feature type="compositionally biased region" description="Basic residues" evidence="1">
    <location>
        <begin position="83"/>
        <end position="97"/>
    </location>
</feature>
<dbReference type="Pfam" id="PF01844">
    <property type="entry name" value="HNH"/>
    <property type="match status" value="1"/>
</dbReference>
<keyword evidence="4" id="KW-1185">Reference proteome</keyword>
<feature type="compositionally biased region" description="Basic and acidic residues" evidence="1">
    <location>
        <begin position="109"/>
        <end position="119"/>
    </location>
</feature>
<dbReference type="InterPro" id="IPR052892">
    <property type="entry name" value="NA-targeting_endonuclease"/>
</dbReference>
<sequence length="308" mass="33429">MAEIIQTPIKQCAYCNEDKPLGDFLRRTGRRSGPDSRRGACRSCRKERASSQAAPAAVVEPPVVQAGAADESRPEAAAAGVQKKSRRKRGGRRRRAKAAAAVAAAAEQAAKETGGREAAKASAAAPKAGAQPPGMDSAVAAVAQEAGAASRPGAVRKPEKKALRAKTAARSPKQRPLPKPSNHSPTDPTYLRPSGQGTVWMRGKTDKGRQWYQEIELELAVILVNEHAAVVVNRRTIRRLFSNKDFRKYILTRDNYTCFFCKQYGDTIDHMLPRAKGGHTTPDNCVCACHVCNQSKADKNLEDFMREV</sequence>
<reference evidence="4" key="1">
    <citation type="submission" date="2016-10" db="EMBL/GenBank/DDBJ databases">
        <authorList>
            <person name="Varghese N."/>
            <person name="Submissions S."/>
        </authorList>
    </citation>
    <scope>NUCLEOTIDE SEQUENCE [LARGE SCALE GENOMIC DNA]</scope>
    <source>
        <strain evidence="4">CGMCC 1.10223</strain>
    </source>
</reference>
<organism evidence="3 4">
    <name type="scientific">Paenibacillus algorifonticola</name>
    <dbReference type="NCBI Taxonomy" id="684063"/>
    <lineage>
        <taxon>Bacteria</taxon>
        <taxon>Bacillati</taxon>
        <taxon>Bacillota</taxon>
        <taxon>Bacilli</taxon>
        <taxon>Bacillales</taxon>
        <taxon>Paenibacillaceae</taxon>
        <taxon>Paenibacillus</taxon>
    </lineage>
</organism>
<dbReference type="EMBL" id="FONN01000003">
    <property type="protein sequence ID" value="SFE52512.1"/>
    <property type="molecule type" value="Genomic_DNA"/>
</dbReference>
<dbReference type="Gene3D" id="1.10.30.50">
    <property type="match status" value="1"/>
</dbReference>
<dbReference type="SMART" id="SM00507">
    <property type="entry name" value="HNHc"/>
    <property type="match status" value="1"/>
</dbReference>
<keyword evidence="3" id="KW-0540">Nuclease</keyword>
<dbReference type="InterPro" id="IPR002711">
    <property type="entry name" value="HNH"/>
</dbReference>
<protein>
    <submittedName>
        <fullName evidence="3">HNH endonuclease</fullName>
    </submittedName>
</protein>
<keyword evidence="3" id="KW-0255">Endonuclease</keyword>
<name>A0A1I2B8H6_9BACL</name>